<protein>
    <submittedName>
        <fullName evidence="2">Uncharacterized protein</fullName>
    </submittedName>
</protein>
<reference evidence="2 3" key="1">
    <citation type="submission" date="2017-11" db="EMBL/GenBank/DDBJ databases">
        <title>De-novo sequencing of pomegranate (Punica granatum L.) genome.</title>
        <authorList>
            <person name="Akparov Z."/>
            <person name="Amiraslanov A."/>
            <person name="Hajiyeva S."/>
            <person name="Abbasov M."/>
            <person name="Kaur K."/>
            <person name="Hamwieh A."/>
            <person name="Solovyev V."/>
            <person name="Salamov A."/>
            <person name="Braich B."/>
            <person name="Kosarev P."/>
            <person name="Mahmoud A."/>
            <person name="Hajiyev E."/>
            <person name="Babayeva S."/>
            <person name="Izzatullayeva V."/>
            <person name="Mammadov A."/>
            <person name="Mammadov A."/>
            <person name="Sharifova S."/>
            <person name="Ojaghi J."/>
            <person name="Eynullazada K."/>
            <person name="Bayramov B."/>
            <person name="Abdulazimova A."/>
            <person name="Shahmuradov I."/>
        </authorList>
    </citation>
    <scope>NUCLEOTIDE SEQUENCE [LARGE SCALE GENOMIC DNA]</scope>
    <source>
        <strain evidence="3">cv. AG2017</strain>
        <tissue evidence="2">Leaf</tissue>
    </source>
</reference>
<name>A0A2I0IXJ0_PUNGR</name>
<evidence type="ECO:0000256" key="1">
    <source>
        <dbReference type="SAM" id="MobiDB-lite"/>
    </source>
</evidence>
<proteinExistence type="predicted"/>
<organism evidence="2 3">
    <name type="scientific">Punica granatum</name>
    <name type="common">Pomegranate</name>
    <dbReference type="NCBI Taxonomy" id="22663"/>
    <lineage>
        <taxon>Eukaryota</taxon>
        <taxon>Viridiplantae</taxon>
        <taxon>Streptophyta</taxon>
        <taxon>Embryophyta</taxon>
        <taxon>Tracheophyta</taxon>
        <taxon>Spermatophyta</taxon>
        <taxon>Magnoliopsida</taxon>
        <taxon>eudicotyledons</taxon>
        <taxon>Gunneridae</taxon>
        <taxon>Pentapetalae</taxon>
        <taxon>rosids</taxon>
        <taxon>malvids</taxon>
        <taxon>Myrtales</taxon>
        <taxon>Lythraceae</taxon>
        <taxon>Punica</taxon>
    </lineage>
</organism>
<sequence length="74" mass="7394">MSLSKTWVDGTHGDGSTIGPFLGGGLELEEARLGPRSKAMNSAMSVAVLLIVPSSAAIGTPEEAGGGRWADGAP</sequence>
<dbReference type="AlphaFoldDB" id="A0A2I0IXJ0"/>
<dbReference type="Proteomes" id="UP000233551">
    <property type="component" value="Unassembled WGS sequence"/>
</dbReference>
<dbReference type="EMBL" id="PGOL01002399">
    <property type="protein sequence ID" value="PKI48380.1"/>
    <property type="molecule type" value="Genomic_DNA"/>
</dbReference>
<feature type="region of interest" description="Disordered" evidence="1">
    <location>
        <begin position="1"/>
        <end position="21"/>
    </location>
</feature>
<evidence type="ECO:0000313" key="3">
    <source>
        <dbReference type="Proteomes" id="UP000233551"/>
    </source>
</evidence>
<keyword evidence="3" id="KW-1185">Reference proteome</keyword>
<gene>
    <name evidence="2" type="ORF">CRG98_031233</name>
</gene>
<accession>A0A2I0IXJ0</accession>
<comment type="caution">
    <text evidence="2">The sequence shown here is derived from an EMBL/GenBank/DDBJ whole genome shotgun (WGS) entry which is preliminary data.</text>
</comment>
<evidence type="ECO:0000313" key="2">
    <source>
        <dbReference type="EMBL" id="PKI48380.1"/>
    </source>
</evidence>